<evidence type="ECO:0000256" key="1">
    <source>
        <dbReference type="SAM" id="MobiDB-lite"/>
    </source>
</evidence>
<feature type="compositionally biased region" description="Pro residues" evidence="1">
    <location>
        <begin position="713"/>
        <end position="724"/>
    </location>
</feature>
<gene>
    <name evidence="3" type="ORF">A4D02_07750</name>
</gene>
<dbReference type="Gene3D" id="2.40.160.50">
    <property type="entry name" value="membrane protein fhac: a member of the omp85/tpsb transporter family"/>
    <property type="match status" value="1"/>
</dbReference>
<sequence length="1194" mass="135688">MQFQQFQPKTKVISSFPLLLALLLPTVLFAQVNTVEFGKNRVQYRKFKWQYYQTTNFNTYFYENGQPIANYVAQVAETELPALEQFVEYGLQRRANIVIYNHFDELQQSNIGLTLDWQTTGGITKLVNNKVVIYYDGDHANLRKQIRQGIARILVDNILFGDDLGEFATNQALLDLPKWLVDGYVDYVAEDWSPAYDNELKLALLSGDYTNFYQLAYEKPILAGHAFWQYIAEKYKKENVTYFLYLSRVYRNLNSASQRICKKKFKEVLKDFMNERTEMYEKDLRGRRDIPKGTVAIVEEVTHNKDFLHFTQNPAPRSQTYAVVEYIKGKYRVVLWENMTERKVLLNIGVRSNDNEVNPNYPLLAWDGKGTRLACVYWSEGKVHLFVYDMVAHFKRIKQDIPHFEQIQSMEFMLNSNTLLFSAVRNGQSDIYIYNIEKDTYEQVTNDSYADLDASFVAFPNKTGIIFSSNRPDATTHGGDTGVASRRYNIFLADNYNKSEFRQITQLTKMKYGNARFPMQYNTYHFTFVSDETGISNRFAGFFSTQRAGLDTVVLVGDQVLRNPDKTEIDSTLKAWGKTEPDSVFTFSVTKDSAYTFPITNYQSALIETKIAGYNGQVSEVRQQGNLKFLYRLKVDDATLRKRNLNVRPTEYRRKTIIAEQAASGAAITFNKPATPAQQQESQKISDIFETGFEKEKKDSTKKDSAAVGWQNQPPPSTVTPPTVPTTAPAATAASKEAEESVLKTAKRFDYKLKFSVDNFSGGFNNDVLISRYQPYTGALPIMLQSGGAFNGMLKASIFDLFEDIRFTGAMRLPLIGGTGTGAPIGASSTGGTSSVFIPVNQSLFDGGGEWYARADYLKHRFDYSFIYYRRTELGNVLGIGGTQIPYEGKSITNLFQGVVKYPFDKVRSLRFSGGIRTDRVVIRGEIQDTFTLKVPDVNKQTYAVTRLEYVHDDAILKATNIYNGLRFKIYMDLDGQISKPSQVTTLKPGRFTYNLGFDGRYYYPIYRNFIWAGRAAGDFSWGSQKIIYYLGGVDGWMFPKYSVNPKPADPDYAFQSLAVNMRGFPQNVANGNNNIIINSEFRLPVFATLFNKPINNAFLRNFQVLQFIDLGSAWNGKYNKLSRPEMVYGDVQPGGSGAQVLIKAGGIGPFVGGYGFGVRSTLLGYFLRLDAGWEMNTFFKDKPYLHFAMGVDF</sequence>
<evidence type="ECO:0000313" key="3">
    <source>
        <dbReference type="EMBL" id="OQP48594.1"/>
    </source>
</evidence>
<dbReference type="Gene3D" id="2.120.10.30">
    <property type="entry name" value="TolB, C-terminal domain"/>
    <property type="match status" value="1"/>
</dbReference>
<evidence type="ECO:0000256" key="2">
    <source>
        <dbReference type="SAM" id="SignalP"/>
    </source>
</evidence>
<dbReference type="InterPro" id="IPR011042">
    <property type="entry name" value="6-blade_b-propeller_TolB-like"/>
</dbReference>
<evidence type="ECO:0000313" key="4">
    <source>
        <dbReference type="Proteomes" id="UP000192277"/>
    </source>
</evidence>
<dbReference type="SUPFAM" id="SSF82171">
    <property type="entry name" value="DPP6 N-terminal domain-like"/>
    <property type="match status" value="1"/>
</dbReference>
<organism evidence="3 4">
    <name type="scientific">Niastella koreensis</name>
    <dbReference type="NCBI Taxonomy" id="354356"/>
    <lineage>
        <taxon>Bacteria</taxon>
        <taxon>Pseudomonadati</taxon>
        <taxon>Bacteroidota</taxon>
        <taxon>Chitinophagia</taxon>
        <taxon>Chitinophagales</taxon>
        <taxon>Chitinophagaceae</taxon>
        <taxon>Niastella</taxon>
    </lineage>
</organism>
<accession>A0ABX3NWH0</accession>
<feature type="chain" id="PRO_5045422418" description="WD40-like beta Propeller containing protein" evidence="2">
    <location>
        <begin position="31"/>
        <end position="1194"/>
    </location>
</feature>
<dbReference type="Proteomes" id="UP000192277">
    <property type="component" value="Unassembled WGS sequence"/>
</dbReference>
<feature type="compositionally biased region" description="Basic and acidic residues" evidence="1">
    <location>
        <begin position="694"/>
        <end position="705"/>
    </location>
</feature>
<protein>
    <recommendedName>
        <fullName evidence="5">WD40-like beta Propeller containing protein</fullName>
    </recommendedName>
</protein>
<comment type="caution">
    <text evidence="3">The sequence shown here is derived from an EMBL/GenBank/DDBJ whole genome shotgun (WGS) entry which is preliminary data.</text>
</comment>
<reference evidence="3 4" key="1">
    <citation type="submission" date="2016-04" db="EMBL/GenBank/DDBJ databases">
        <authorList>
            <person name="Chen L."/>
            <person name="Zhuang W."/>
            <person name="Wang G."/>
        </authorList>
    </citation>
    <scope>NUCLEOTIDE SEQUENCE [LARGE SCALE GENOMIC DNA]</scope>
    <source>
        <strain evidence="4">GR20</strain>
    </source>
</reference>
<dbReference type="EMBL" id="LWBO01000012">
    <property type="protein sequence ID" value="OQP48594.1"/>
    <property type="molecule type" value="Genomic_DNA"/>
</dbReference>
<feature type="signal peptide" evidence="2">
    <location>
        <begin position="1"/>
        <end position="30"/>
    </location>
</feature>
<feature type="region of interest" description="Disordered" evidence="1">
    <location>
        <begin position="694"/>
        <end position="732"/>
    </location>
</feature>
<dbReference type="RefSeq" id="WP_014221800.1">
    <property type="nucleotide sequence ID" value="NZ_LWBO01000012.1"/>
</dbReference>
<evidence type="ECO:0008006" key="5">
    <source>
        <dbReference type="Google" id="ProtNLM"/>
    </source>
</evidence>
<keyword evidence="2" id="KW-0732">Signal</keyword>
<keyword evidence="4" id="KW-1185">Reference proteome</keyword>
<proteinExistence type="predicted"/>
<name>A0ABX3NWH0_9BACT</name>